<dbReference type="Gene3D" id="3.40.190.10">
    <property type="entry name" value="Periplasmic binding protein-like II"/>
    <property type="match status" value="1"/>
</dbReference>
<comment type="similarity">
    <text evidence="1">Belongs to the bacterial solute-binding protein 1 family.</text>
</comment>
<dbReference type="InterPro" id="IPR006059">
    <property type="entry name" value="SBP"/>
</dbReference>
<dbReference type="GO" id="GO:0042956">
    <property type="term" value="P:maltodextrin transmembrane transport"/>
    <property type="evidence" value="ECO:0007669"/>
    <property type="project" value="TreeGrafter"/>
</dbReference>
<dbReference type="PANTHER" id="PTHR30061:SF50">
    <property type="entry name" value="MALTOSE_MALTODEXTRIN-BINDING PERIPLASMIC PROTEIN"/>
    <property type="match status" value="1"/>
</dbReference>
<evidence type="ECO:0000256" key="2">
    <source>
        <dbReference type="ARBA" id="ARBA00022448"/>
    </source>
</evidence>
<dbReference type="EMBL" id="VSSQ01000055">
    <property type="protein sequence ID" value="MPL70808.1"/>
    <property type="molecule type" value="Genomic_DNA"/>
</dbReference>
<sequence>MKRFIVVLLVLFLAVGMTTAQNLEVLWMGWPKDQVMPLINEFQAKNPGIKIDIQLIPFGQLFQTIEVRLASGGGTPDVYIVDGPNTASYAARKYLLPLDEYFSPAEKNAWFKSSIKTGTYNGQFVSVPYGTSSAGLFFNKAIFEKYGVPFPSEKISGRMTWEEVVDLAKKLTIDIDKDGKPEIWGICIEQIDRPYLLFPLMQSLGAEVLSPDGFETKGYITSDKFVRAASFYGKLFNEWKVSPQGINDSAIAREYFGTGKAAMMLGNEWNIARLSKFTNLQYGLAPFPYFAGGVPVTPTGSWHVGINPKTANKEAAIAFVKYMTGKDAVMKWYKLNGIAPARPDVYAALPADFSNPMWQLFLHEMNNTAVARPDTPGYSQYELILRETFNAIHYGADPKKSLEDAAARIDRELKRFK</sequence>
<organism evidence="4">
    <name type="scientific">bioreactor metagenome</name>
    <dbReference type="NCBI Taxonomy" id="1076179"/>
    <lineage>
        <taxon>unclassified sequences</taxon>
        <taxon>metagenomes</taxon>
        <taxon>ecological metagenomes</taxon>
    </lineage>
</organism>
<accession>A0A644TUY1</accession>
<dbReference type="Pfam" id="PF01547">
    <property type="entry name" value="SBP_bac_1"/>
    <property type="match status" value="1"/>
</dbReference>
<dbReference type="AlphaFoldDB" id="A0A644TUY1"/>
<name>A0A644TUY1_9ZZZZ</name>
<evidence type="ECO:0000256" key="1">
    <source>
        <dbReference type="ARBA" id="ARBA00008520"/>
    </source>
</evidence>
<protein>
    <submittedName>
        <fullName evidence="4">Uncharacterized protein</fullName>
    </submittedName>
</protein>
<dbReference type="GO" id="GO:0015768">
    <property type="term" value="P:maltose transport"/>
    <property type="evidence" value="ECO:0007669"/>
    <property type="project" value="TreeGrafter"/>
</dbReference>
<dbReference type="PANTHER" id="PTHR30061">
    <property type="entry name" value="MALTOSE-BINDING PERIPLASMIC PROTEIN"/>
    <property type="match status" value="1"/>
</dbReference>
<dbReference type="SUPFAM" id="SSF53850">
    <property type="entry name" value="Periplasmic binding protein-like II"/>
    <property type="match status" value="1"/>
</dbReference>
<comment type="caution">
    <text evidence="4">The sequence shown here is derived from an EMBL/GenBank/DDBJ whole genome shotgun (WGS) entry which is preliminary data.</text>
</comment>
<proteinExistence type="inferred from homology"/>
<keyword evidence="2" id="KW-0813">Transport</keyword>
<dbReference type="GO" id="GO:1901982">
    <property type="term" value="F:maltose binding"/>
    <property type="evidence" value="ECO:0007669"/>
    <property type="project" value="TreeGrafter"/>
</dbReference>
<evidence type="ECO:0000313" key="4">
    <source>
        <dbReference type="EMBL" id="MPL70808.1"/>
    </source>
</evidence>
<dbReference type="CDD" id="cd13585">
    <property type="entry name" value="PBP2_TMBP_like"/>
    <property type="match status" value="1"/>
</dbReference>
<gene>
    <name evidence="4" type="ORF">SDC9_16570</name>
</gene>
<reference evidence="4" key="1">
    <citation type="submission" date="2019-08" db="EMBL/GenBank/DDBJ databases">
        <authorList>
            <person name="Kucharzyk K."/>
            <person name="Murdoch R.W."/>
            <person name="Higgins S."/>
            <person name="Loffler F."/>
        </authorList>
    </citation>
    <scope>NUCLEOTIDE SEQUENCE</scope>
</reference>
<dbReference type="GO" id="GO:0055052">
    <property type="term" value="C:ATP-binding cassette (ABC) transporter complex, substrate-binding subunit-containing"/>
    <property type="evidence" value="ECO:0007669"/>
    <property type="project" value="TreeGrafter"/>
</dbReference>
<evidence type="ECO:0000256" key="3">
    <source>
        <dbReference type="ARBA" id="ARBA00022729"/>
    </source>
</evidence>
<keyword evidence="3" id="KW-0732">Signal</keyword>